<evidence type="ECO:0000256" key="1">
    <source>
        <dbReference type="ARBA" id="ARBA00004127"/>
    </source>
</evidence>
<gene>
    <name evidence="7" type="ORF">EBB_02015</name>
</gene>
<evidence type="ECO:0000256" key="5">
    <source>
        <dbReference type="SAM" id="Phobius"/>
    </source>
</evidence>
<comment type="subcellular location">
    <subcellularLocation>
        <location evidence="1">Endomembrane system</location>
        <topology evidence="1">Multi-pass membrane protein</topology>
    </subcellularLocation>
</comment>
<accession>A0ABR9D8C0</accession>
<evidence type="ECO:0000256" key="3">
    <source>
        <dbReference type="ARBA" id="ARBA00022989"/>
    </source>
</evidence>
<sequence>MYKLLAQKVNALYSKKVPATGVGFFRLLFGLVTLQEVFFLLYFNHLIFDPIPFMDVEFPMIPFFLWLWALVAFCLAIGYRCQAASVANYIFWLLFVNFTPMQRDFDGGFDLFMIGANFFLIFMPMEQAFSVDSLRKKLLRPFTHYSQYPAPEVSALTYYLPVAICLGFLYFDSAIHKMFAEHWRNGLGAWLPSSIPYYMSALDLSWLLNIEILQKIIGYTIIVFQFTFLLFFHRRQFRWLYFLVGISLHLGITLSFNIYPFGMGMLIFYALVMPFAWYRNIGTFLRVKQPLLTVFYDQQCPLCNRTVLTLNHFDVLHGVDFKPAQVFAIDYPALAELGEKQLLTDLYAVDGDGRVYAGVDTYSQILISMRYTAMIGWTMKLPLLYQLICGRYRAIADSRTRLACDVSCLPASAENLPPSWYERIFEAEHALPARSRVHKISKVLLVLILFQFNSSFHYGLLYRLHVDTRQSPITSMLADMSNAVLMMSHTFLGITPHALYLHDHFEGYDRLLAISYLNANGEEQWLPFVDRQGRLLAPNWGRVHSMWANIAVTPNIDELRLKKFIMKVTAFWGIKTDLDLDSTQFIVKMKRIRAPFVWEKDLRNSNLAGEWQAIGTAQWAGKDIKINLPKDIDIL</sequence>
<feature type="transmembrane region" description="Helical" evidence="5">
    <location>
        <begin position="156"/>
        <end position="175"/>
    </location>
</feature>
<dbReference type="InterPro" id="IPR011020">
    <property type="entry name" value="HTTM-like"/>
</dbReference>
<feature type="transmembrane region" description="Helical" evidence="5">
    <location>
        <begin position="212"/>
        <end position="232"/>
    </location>
</feature>
<dbReference type="PANTHER" id="PTHR39535">
    <property type="entry name" value="SPORULATION-DELAYING PROTEIN SDPB"/>
    <property type="match status" value="1"/>
</dbReference>
<feature type="transmembrane region" description="Helical" evidence="5">
    <location>
        <begin position="108"/>
        <end position="125"/>
    </location>
</feature>
<reference evidence="7 8" key="1">
    <citation type="submission" date="2020-09" db="EMBL/GenBank/DDBJ databases">
        <title>Methylomonas albis sp. nov. and Methylomonas fluvii sp. nov.: Two cold-adapted methanotrophs from the River Elbe and an amended description of Methylovulum psychrotolerans strain Eb1.</title>
        <authorList>
            <person name="Bussmann I.K."/>
            <person name="Klings K.-W."/>
            <person name="Warnstedt J."/>
            <person name="Hoppert M."/>
            <person name="Saborowski A."/>
            <person name="Horn F."/>
            <person name="Liebner S."/>
        </authorList>
    </citation>
    <scope>NUCLEOTIDE SEQUENCE [LARGE SCALE GENOMIC DNA]</scope>
    <source>
        <strain evidence="7 8">EbB</strain>
    </source>
</reference>
<dbReference type="InterPro" id="IPR052964">
    <property type="entry name" value="Sporulation_signal_mat"/>
</dbReference>
<dbReference type="Pfam" id="PF04134">
    <property type="entry name" value="DCC1-like"/>
    <property type="match status" value="1"/>
</dbReference>
<feature type="domain" description="HTTM-like" evidence="6">
    <location>
        <begin position="14"/>
        <end position="277"/>
    </location>
</feature>
<keyword evidence="4 5" id="KW-0472">Membrane</keyword>
<protein>
    <submittedName>
        <fullName evidence="7">DUF393 domain-containing protein</fullName>
    </submittedName>
</protein>
<evidence type="ECO:0000259" key="6">
    <source>
        <dbReference type="SMART" id="SM00752"/>
    </source>
</evidence>
<feature type="transmembrane region" description="Helical" evidence="5">
    <location>
        <begin position="21"/>
        <end position="43"/>
    </location>
</feature>
<dbReference type="InterPro" id="IPR007263">
    <property type="entry name" value="DCC1-like"/>
</dbReference>
<proteinExistence type="predicted"/>
<feature type="transmembrane region" description="Helical" evidence="5">
    <location>
        <begin position="63"/>
        <end position="96"/>
    </location>
</feature>
<evidence type="ECO:0000256" key="4">
    <source>
        <dbReference type="ARBA" id="ARBA00023136"/>
    </source>
</evidence>
<dbReference type="PANTHER" id="PTHR39535:SF2">
    <property type="entry name" value="HTTM DOMAIN-CONTAINING PROTEIN"/>
    <property type="match status" value="1"/>
</dbReference>
<comment type="caution">
    <text evidence="7">The sequence shown here is derived from an EMBL/GenBank/DDBJ whole genome shotgun (WGS) entry which is preliminary data.</text>
</comment>
<evidence type="ECO:0000313" key="8">
    <source>
        <dbReference type="Proteomes" id="UP000641152"/>
    </source>
</evidence>
<dbReference type="EMBL" id="JACXST010000001">
    <property type="protein sequence ID" value="MBD9359340.1"/>
    <property type="molecule type" value="Genomic_DNA"/>
</dbReference>
<dbReference type="SMART" id="SM00752">
    <property type="entry name" value="HTTM"/>
    <property type="match status" value="1"/>
</dbReference>
<keyword evidence="8" id="KW-1185">Reference proteome</keyword>
<keyword evidence="2 5" id="KW-0812">Transmembrane</keyword>
<feature type="transmembrane region" description="Helical" evidence="5">
    <location>
        <begin position="239"/>
        <end position="256"/>
    </location>
</feature>
<evidence type="ECO:0000313" key="7">
    <source>
        <dbReference type="EMBL" id="MBD9359340.1"/>
    </source>
</evidence>
<keyword evidence="3 5" id="KW-1133">Transmembrane helix</keyword>
<dbReference type="RefSeq" id="WP_192392238.1">
    <property type="nucleotide sequence ID" value="NZ_CAJHIU010000001.1"/>
</dbReference>
<organism evidence="7 8">
    <name type="scientific">Methylomonas fluvii</name>
    <dbReference type="NCBI Taxonomy" id="1854564"/>
    <lineage>
        <taxon>Bacteria</taxon>
        <taxon>Pseudomonadati</taxon>
        <taxon>Pseudomonadota</taxon>
        <taxon>Gammaproteobacteria</taxon>
        <taxon>Methylococcales</taxon>
        <taxon>Methylococcaceae</taxon>
        <taxon>Methylomonas</taxon>
    </lineage>
</organism>
<name>A0ABR9D8C0_9GAMM</name>
<dbReference type="Proteomes" id="UP000641152">
    <property type="component" value="Unassembled WGS sequence"/>
</dbReference>
<evidence type="ECO:0000256" key="2">
    <source>
        <dbReference type="ARBA" id="ARBA00022692"/>
    </source>
</evidence>